<dbReference type="EMBL" id="JACHWU010000004">
    <property type="protein sequence ID" value="MBB3052346.1"/>
    <property type="molecule type" value="Genomic_DNA"/>
</dbReference>
<name>A0A839S3L6_9PSEU</name>
<evidence type="ECO:0000313" key="2">
    <source>
        <dbReference type="Proteomes" id="UP000550714"/>
    </source>
</evidence>
<evidence type="ECO:0000313" key="1">
    <source>
        <dbReference type="EMBL" id="MBB3052346.1"/>
    </source>
</evidence>
<sequence length="32" mass="3598">MDHELIWSLVHDEIPTLCTVLETLLGEAPPPQ</sequence>
<dbReference type="AlphaFoldDB" id="A0A839S3L6"/>
<gene>
    <name evidence="1" type="ORF">FHS23_003380</name>
</gene>
<keyword evidence="2" id="KW-1185">Reference proteome</keyword>
<accession>A0A839S3L6</accession>
<comment type="caution">
    <text evidence="1">The sequence shown here is derived from an EMBL/GenBank/DDBJ whole genome shotgun (WGS) entry which is preliminary data.</text>
</comment>
<dbReference type="Proteomes" id="UP000550714">
    <property type="component" value="Unassembled WGS sequence"/>
</dbReference>
<protein>
    <submittedName>
        <fullName evidence="1">Uncharacterized protein with HEPN domain</fullName>
    </submittedName>
</protein>
<proteinExistence type="predicted"/>
<reference evidence="1 2" key="1">
    <citation type="submission" date="2020-08" db="EMBL/GenBank/DDBJ databases">
        <title>Genomic Encyclopedia of Type Strains, Phase III (KMG-III): the genomes of soil and plant-associated and newly described type strains.</title>
        <authorList>
            <person name="Whitman W."/>
        </authorList>
    </citation>
    <scope>NUCLEOTIDE SEQUENCE [LARGE SCALE GENOMIC DNA]</scope>
    <source>
        <strain evidence="1 2">CECT 8577</strain>
    </source>
</reference>
<organism evidence="1 2">
    <name type="scientific">Prauserella isguenensis</name>
    <dbReference type="NCBI Taxonomy" id="1470180"/>
    <lineage>
        <taxon>Bacteria</taxon>
        <taxon>Bacillati</taxon>
        <taxon>Actinomycetota</taxon>
        <taxon>Actinomycetes</taxon>
        <taxon>Pseudonocardiales</taxon>
        <taxon>Pseudonocardiaceae</taxon>
        <taxon>Prauserella</taxon>
    </lineage>
</organism>